<reference evidence="3" key="2">
    <citation type="submission" date="2017-03" db="EMBL/GenBank/DDBJ databases">
        <title>The new red algal subphylum Proteorhodophytina comprises the largest and most divergent plastid genomes known.</title>
        <authorList>
            <person name="Munoz-Gomez S.A."/>
            <person name="Mejia-Franco F.G."/>
            <person name="Durnin K."/>
            <person name="Morgan C."/>
            <person name="Grisdale C.J."/>
            <person name="Archibald J.M."/>
            <person name="Slamovits C.H."/>
        </authorList>
    </citation>
    <scope>NUCLEOTIDE SEQUENCE</scope>
    <source>
        <strain evidence="3">UTEX LB2854</strain>
    </source>
</reference>
<dbReference type="AlphaFoldDB" id="A0A1C9CCT9"/>
<keyword evidence="2" id="KW-0934">Plastid</keyword>
<geneLocation type="plastid" evidence="2"/>
<name>A0A1C9CCT9_9RHOD</name>
<feature type="transmembrane region" description="Helical" evidence="1">
    <location>
        <begin position="54"/>
        <end position="72"/>
    </location>
</feature>
<keyword evidence="1" id="KW-1133">Transmembrane helix</keyword>
<keyword evidence="1" id="KW-0812">Transmembrane</keyword>
<proteinExistence type="predicted"/>
<feature type="transmembrane region" description="Helical" evidence="1">
    <location>
        <begin position="6"/>
        <end position="21"/>
    </location>
</feature>
<evidence type="ECO:0000313" key="3">
    <source>
        <dbReference type="EMBL" id="ARO90431.1"/>
    </source>
</evidence>
<evidence type="ECO:0000313" key="2">
    <source>
        <dbReference type="EMBL" id="AOM66208.1"/>
    </source>
</evidence>
<dbReference type="EMBL" id="KY709207">
    <property type="protein sequence ID" value="ARO90431.1"/>
    <property type="molecule type" value="Genomic_DNA"/>
</dbReference>
<keyword evidence="3" id="KW-0150">Chloroplast</keyword>
<protein>
    <submittedName>
        <fullName evidence="3">Preprotein translocase SecG subunit</fullName>
    </submittedName>
</protein>
<organism evidence="2">
    <name type="scientific">Bangiopsis subsimplex</name>
    <dbReference type="NCBI Taxonomy" id="139980"/>
    <lineage>
        <taxon>Eukaryota</taxon>
        <taxon>Rhodophyta</taxon>
        <taxon>Stylonematophyceae</taxon>
        <taxon>Stylonematales</taxon>
        <taxon>Stylonemataceae</taxon>
        <taxon>Bangiopsis</taxon>
    </lineage>
</organism>
<reference evidence="2" key="1">
    <citation type="journal article" date="2016" name="BMC Biol.">
        <title>Parallel evolution of highly conserved plastid genome architecture in red seaweeds and seed plants.</title>
        <authorList>
            <person name="Lee J."/>
            <person name="Cho C.H."/>
            <person name="Park S.I."/>
            <person name="Choi J.W."/>
            <person name="Song H.S."/>
            <person name="West J.A."/>
            <person name="Bhattacharya D."/>
            <person name="Yoon H.S."/>
        </authorList>
    </citation>
    <scope>NUCLEOTIDE SEQUENCE</scope>
</reference>
<dbReference type="GeneID" id="29073278"/>
<accession>A0A1C9CCT9</accession>
<sequence length="73" mass="8558">MIQFLRLAWYLNMLILIYSILKQEPKLKGINNLSQREKGFSVLSNKEKQVSRQTWFLTIVFVTLTIVLAKIST</sequence>
<dbReference type="RefSeq" id="YP_009296865.1">
    <property type="nucleotide sequence ID" value="NC_031173.1"/>
</dbReference>
<gene>
    <name evidence="2" type="primary">ORF73</name>
    <name evidence="3" type="synonym">secG</name>
    <name evidence="2" type="ORF">Bangp_126</name>
</gene>
<evidence type="ECO:0000256" key="1">
    <source>
        <dbReference type="SAM" id="Phobius"/>
    </source>
</evidence>
<keyword evidence="1" id="KW-0472">Membrane</keyword>
<dbReference type="EMBL" id="KX284718">
    <property type="protein sequence ID" value="AOM66208.1"/>
    <property type="molecule type" value="Genomic_DNA"/>
</dbReference>